<evidence type="ECO:0000313" key="1">
    <source>
        <dbReference type="EMBL" id="KAK8876347.1"/>
    </source>
</evidence>
<evidence type="ECO:0000313" key="2">
    <source>
        <dbReference type="Proteomes" id="UP001470230"/>
    </source>
</evidence>
<reference evidence="1 2" key="1">
    <citation type="submission" date="2024-04" db="EMBL/GenBank/DDBJ databases">
        <title>Tritrichomonas musculus Genome.</title>
        <authorList>
            <person name="Alves-Ferreira E."/>
            <person name="Grigg M."/>
            <person name="Lorenzi H."/>
            <person name="Galac M."/>
        </authorList>
    </citation>
    <scope>NUCLEOTIDE SEQUENCE [LARGE SCALE GENOMIC DNA]</scope>
    <source>
        <strain evidence="1 2">EAF2021</strain>
    </source>
</reference>
<name>A0ABR2JFH7_9EUKA</name>
<dbReference type="EMBL" id="JAPFFF010000012">
    <property type="protein sequence ID" value="KAK8876347.1"/>
    <property type="molecule type" value="Genomic_DNA"/>
</dbReference>
<organism evidence="1 2">
    <name type="scientific">Tritrichomonas musculus</name>
    <dbReference type="NCBI Taxonomy" id="1915356"/>
    <lineage>
        <taxon>Eukaryota</taxon>
        <taxon>Metamonada</taxon>
        <taxon>Parabasalia</taxon>
        <taxon>Tritrichomonadida</taxon>
        <taxon>Tritrichomonadidae</taxon>
        <taxon>Tritrichomonas</taxon>
    </lineage>
</organism>
<dbReference type="Proteomes" id="UP001470230">
    <property type="component" value="Unassembled WGS sequence"/>
</dbReference>
<sequence length="1827" mass="215121">MQAELNNLLWLARRKVPYESAISNICGFLDNHFDYNLNQNNIILIIEIFRLLSQNKIKNEKSFINDFLEKITKKLIIYFKSTDQEDKMTELVEITMNSREEVFHNVSITFILFIMENPQKYKNFLNSIDDTFRQNLLELNATECKKIQALLKKIAFNNVDFCLNFVSKSLHDIKKLKLIGLLFQSLQEQSIEEFIFSLEDPKYSNAFVFILNELPEELRKIAMNFIIQNIEKIEINIFAKKLSCDSISMKLFVENQNTPIVQIINVLLKVNANFECFKFFSFDFILDSNDDSNPVLQLFYIILSKQRTKIYLDLANKLFEKFEGDDDLFRFYRILISEGLFLYLTKSDEKFNTFIEKLLDNLLTCCTMASVDLYSAFTMMHEGEEQKKYIENLFNVFLNTDKENAEEFITNSLLQIFFQNQKSFIISIRCMNDFYNLIFPEDSIQNYEHFSKFAYLLEKYFKQSESIYPISDFGFVPHNKALLEGKIKIVIGTKNYEFLCNKTDRVDSLLKRMSFVFGMDLKSSQQYMKSAQLNSLEKIFKSSAFIMQQENLPPPAFFSKETKLSSNLLLNFANPKVDEKTSKNIANILEYMPDDPNFIVSMKSSSIPVFTHKFYVRYLVLFDNVNMAMGIIKNFINYFSTLDGNDNKLKMEILTSMKKNLKMIASVNGIDFNKLFDSFFDMLNSPKDLKQSYSNFLQYIMDNISNQLIAYFEKKKKLNVVDPPAFLFTTLLRLFKMANLDEIKYVKPNKKTDFGSFLVKQIIQTIQLDINDFRKVFKLLKLRNPIDTAFYINFCQQLVSTNIYENVIKKLPFKQQSVVFKKDMMTILKSLPYNQNENVRNNVLNVFSFYSKSDKFKPIIYSTISEYMRCIESTNFYVEPYDFSFDQKSYEKSPLGIRLKASPTNSPLNAVIQNLLNLEPFINEKELISFFTQKVDYKKYYDPSSLPSFKCYEDFTNPVDIIRGIDIHHHIQFEDEFPDLMKPVCVIENISNLTDIQKDIVKCDRTFKFKGLIATTLNDNKYFAIVLKDGRLIKFLDVLNEEIQTIPKSDDFEIKCVFYCEQKEIVKTQQDTELKITNIRKNKRILFCFSSDFQKIIRTLKNFELTFVYYVNFAIRMKDTNISNEFTKILQELEMPENFCKEFIHVYPQIFNNMINIADSYVVENFRKTVVKLVLEKIPDNRIIEISRLIFNSINIREFIEGNAAKISKVLSLFTDYLKSKKPYFKTIHEDNDIITLLNDMCVNCLTISDGNFEYYSNLDMHSIFECLKFFFSSISKQKVQKDIFQTFPCFDLLEKKHSFIIKNKINIAAYIFLIQTVYGKDQDYMTVFYAKLFFDDQESIESQMKKDDYFLFNLFEIPEEKEWILLLFNYYFSGRKLTDSSYLFSQIEEFIKKNAAFMPKFVSLLPLVSDFFEDFSFKFIPIVDQMIAMTKEEDLLKKVLNDMDNKIKEKGLSIIDFNIYVNLLKSLNYQTKLNFLVEKMKENDRKENDSFCLFFGDFLLSCKAEIIQPSFVFDIILYKLNDIRVDFTLFFLKKFIGVLSKSFFMNPKMRELYIFCIIHNQVNPLTIDDYFVSLYNLFTDIRNQTSKKMILNNPPSDRFITIMKIVKSKVTAKNTVPIKTLDRYPFNFIENSEQHLNVGGFSETISLLFNRITNMETINIDLKILTALIENILSNKVISHLELNIADQNKLFEIVKNGDENDGFKNLLLDLMIFSQLRDVNAFNKLNVNLAGFSYLNEKMFFFLTTKTLYGNDMSLIPFLMRNIENFAMSVLHILNEPILNMMPDKLGLMQRIKNEMGQNHYNDFQSNFENVVNIITNYFSNQSSL</sequence>
<comment type="caution">
    <text evidence="1">The sequence shown here is derived from an EMBL/GenBank/DDBJ whole genome shotgun (WGS) entry which is preliminary data.</text>
</comment>
<protein>
    <recommendedName>
        <fullName evidence="3">HECT domain-containing protein</fullName>
    </recommendedName>
</protein>
<evidence type="ECO:0008006" key="3">
    <source>
        <dbReference type="Google" id="ProtNLM"/>
    </source>
</evidence>
<gene>
    <name evidence="1" type="ORF">M9Y10_006545</name>
</gene>
<proteinExistence type="predicted"/>
<accession>A0ABR2JFH7</accession>
<keyword evidence="2" id="KW-1185">Reference proteome</keyword>